<organism evidence="2 3">
    <name type="scientific">Favolaschia claudopus</name>
    <dbReference type="NCBI Taxonomy" id="2862362"/>
    <lineage>
        <taxon>Eukaryota</taxon>
        <taxon>Fungi</taxon>
        <taxon>Dikarya</taxon>
        <taxon>Basidiomycota</taxon>
        <taxon>Agaricomycotina</taxon>
        <taxon>Agaricomycetes</taxon>
        <taxon>Agaricomycetidae</taxon>
        <taxon>Agaricales</taxon>
        <taxon>Marasmiineae</taxon>
        <taxon>Mycenaceae</taxon>
        <taxon>Favolaschia</taxon>
    </lineage>
</organism>
<dbReference type="AlphaFoldDB" id="A0AAW0CQE5"/>
<protein>
    <submittedName>
        <fullName evidence="2">Uncharacterized protein</fullName>
    </submittedName>
</protein>
<feature type="region of interest" description="Disordered" evidence="1">
    <location>
        <begin position="251"/>
        <end position="275"/>
    </location>
</feature>
<name>A0AAW0CQE5_9AGAR</name>
<keyword evidence="3" id="KW-1185">Reference proteome</keyword>
<proteinExistence type="predicted"/>
<reference evidence="2 3" key="1">
    <citation type="journal article" date="2024" name="J Genomics">
        <title>Draft genome sequencing and assembly of Favolaschia claudopus CIRM-BRFM 2984 isolated from oak limbs.</title>
        <authorList>
            <person name="Navarro D."/>
            <person name="Drula E."/>
            <person name="Chaduli D."/>
            <person name="Cazenave R."/>
            <person name="Ahrendt S."/>
            <person name="Wang J."/>
            <person name="Lipzen A."/>
            <person name="Daum C."/>
            <person name="Barry K."/>
            <person name="Grigoriev I.V."/>
            <person name="Favel A."/>
            <person name="Rosso M.N."/>
            <person name="Martin F."/>
        </authorList>
    </citation>
    <scope>NUCLEOTIDE SEQUENCE [LARGE SCALE GENOMIC DNA]</scope>
    <source>
        <strain evidence="2 3">CIRM-BRFM 2984</strain>
    </source>
</reference>
<dbReference type="Proteomes" id="UP001362999">
    <property type="component" value="Unassembled WGS sequence"/>
</dbReference>
<gene>
    <name evidence="2" type="ORF">R3P38DRAFT_2768618</name>
</gene>
<sequence length="275" mass="31452">MGRAGRDPQIFAQAHFLVEKSCFQAQKKSTRKKQKITNAAAIDGGEEGGTQDHREADAPVESIEFPWRKKLNPGVRRYAATQHPDCRRDTSDRYFGNPPRERAHGTHPTTPPHQLQRTSSSPATTPNHNHKRGRRAATSDSDAGPKRRGGHLAECKEILERWETEIYERDWAGKGFTSDMFMTDTMITYLAHTRFSSLVHLRESLQSSTRSWGLVDDYGDDILRRLAHVDQRRDDERRQLEAERLQRQLELQEKGRSVKQKRGKQLPQPGFTSGS</sequence>
<evidence type="ECO:0000313" key="3">
    <source>
        <dbReference type="Proteomes" id="UP001362999"/>
    </source>
</evidence>
<feature type="compositionally biased region" description="Polar residues" evidence="1">
    <location>
        <begin position="112"/>
        <end position="127"/>
    </location>
</feature>
<feature type="region of interest" description="Disordered" evidence="1">
    <location>
        <begin position="25"/>
        <end position="152"/>
    </location>
</feature>
<evidence type="ECO:0000256" key="1">
    <source>
        <dbReference type="SAM" id="MobiDB-lite"/>
    </source>
</evidence>
<dbReference type="EMBL" id="JAWWNJ010000014">
    <property type="protein sequence ID" value="KAK7041259.1"/>
    <property type="molecule type" value="Genomic_DNA"/>
</dbReference>
<evidence type="ECO:0000313" key="2">
    <source>
        <dbReference type="EMBL" id="KAK7041259.1"/>
    </source>
</evidence>
<comment type="caution">
    <text evidence="2">The sequence shown here is derived from an EMBL/GenBank/DDBJ whole genome shotgun (WGS) entry which is preliminary data.</text>
</comment>
<accession>A0AAW0CQE5</accession>